<dbReference type="SMART" id="SM00895">
    <property type="entry name" value="FCD"/>
    <property type="match status" value="1"/>
</dbReference>
<dbReference type="InterPro" id="IPR036390">
    <property type="entry name" value="WH_DNA-bd_sf"/>
</dbReference>
<dbReference type="Proteomes" id="UP001549291">
    <property type="component" value="Unassembled WGS sequence"/>
</dbReference>
<name>A0ABV2S532_BRAJP</name>
<evidence type="ECO:0000259" key="5">
    <source>
        <dbReference type="PROSITE" id="PS50949"/>
    </source>
</evidence>
<dbReference type="Gene3D" id="1.20.120.530">
    <property type="entry name" value="GntR ligand-binding domain-like"/>
    <property type="match status" value="1"/>
</dbReference>
<evidence type="ECO:0000256" key="2">
    <source>
        <dbReference type="ARBA" id="ARBA00023125"/>
    </source>
</evidence>
<keyword evidence="3" id="KW-0804">Transcription</keyword>
<dbReference type="PRINTS" id="PR00035">
    <property type="entry name" value="HTHGNTR"/>
</dbReference>
<keyword evidence="2 6" id="KW-0238">DNA-binding</keyword>
<dbReference type="SMART" id="SM00345">
    <property type="entry name" value="HTH_GNTR"/>
    <property type="match status" value="1"/>
</dbReference>
<keyword evidence="7" id="KW-1185">Reference proteome</keyword>
<feature type="domain" description="HTH gntR-type" evidence="5">
    <location>
        <begin position="27"/>
        <end position="94"/>
    </location>
</feature>
<evidence type="ECO:0000256" key="4">
    <source>
        <dbReference type="SAM" id="MobiDB-lite"/>
    </source>
</evidence>
<keyword evidence="1" id="KW-0805">Transcription regulation</keyword>
<gene>
    <name evidence="6" type="ORF">ABIF63_008395</name>
</gene>
<dbReference type="Gene3D" id="1.10.10.10">
    <property type="entry name" value="Winged helix-like DNA-binding domain superfamily/Winged helix DNA-binding domain"/>
    <property type="match status" value="1"/>
</dbReference>
<dbReference type="SUPFAM" id="SSF46785">
    <property type="entry name" value="Winged helix' DNA-binding domain"/>
    <property type="match status" value="1"/>
</dbReference>
<dbReference type="Pfam" id="PF07729">
    <property type="entry name" value="FCD"/>
    <property type="match status" value="1"/>
</dbReference>
<comment type="caution">
    <text evidence="6">The sequence shown here is derived from an EMBL/GenBank/DDBJ whole genome shotgun (WGS) entry which is preliminary data.</text>
</comment>
<dbReference type="GO" id="GO:0003677">
    <property type="term" value="F:DNA binding"/>
    <property type="evidence" value="ECO:0007669"/>
    <property type="project" value="UniProtKB-KW"/>
</dbReference>
<dbReference type="Pfam" id="PF00392">
    <property type="entry name" value="GntR"/>
    <property type="match status" value="1"/>
</dbReference>
<dbReference type="EMBL" id="JBEPTQ010000002">
    <property type="protein sequence ID" value="MET4724289.1"/>
    <property type="molecule type" value="Genomic_DNA"/>
</dbReference>
<protein>
    <submittedName>
        <fullName evidence="6">DNA-binding GntR family transcriptional regulator</fullName>
    </submittedName>
</protein>
<evidence type="ECO:0000313" key="6">
    <source>
        <dbReference type="EMBL" id="MET4724289.1"/>
    </source>
</evidence>
<dbReference type="CDD" id="cd07377">
    <property type="entry name" value="WHTH_GntR"/>
    <property type="match status" value="1"/>
</dbReference>
<dbReference type="InterPro" id="IPR011711">
    <property type="entry name" value="GntR_C"/>
</dbReference>
<dbReference type="InterPro" id="IPR008920">
    <property type="entry name" value="TF_FadR/GntR_C"/>
</dbReference>
<dbReference type="PROSITE" id="PS50949">
    <property type="entry name" value="HTH_GNTR"/>
    <property type="match status" value="1"/>
</dbReference>
<organism evidence="6 7">
    <name type="scientific">Bradyrhizobium japonicum</name>
    <dbReference type="NCBI Taxonomy" id="375"/>
    <lineage>
        <taxon>Bacteria</taxon>
        <taxon>Pseudomonadati</taxon>
        <taxon>Pseudomonadota</taxon>
        <taxon>Alphaproteobacteria</taxon>
        <taxon>Hyphomicrobiales</taxon>
        <taxon>Nitrobacteraceae</taxon>
        <taxon>Bradyrhizobium</taxon>
    </lineage>
</organism>
<dbReference type="PANTHER" id="PTHR43537:SF49">
    <property type="entry name" value="TRANSCRIPTIONAL REGULATORY PROTEIN"/>
    <property type="match status" value="1"/>
</dbReference>
<evidence type="ECO:0000256" key="3">
    <source>
        <dbReference type="ARBA" id="ARBA00023163"/>
    </source>
</evidence>
<dbReference type="PANTHER" id="PTHR43537">
    <property type="entry name" value="TRANSCRIPTIONAL REGULATOR, GNTR FAMILY"/>
    <property type="match status" value="1"/>
</dbReference>
<evidence type="ECO:0000313" key="7">
    <source>
        <dbReference type="Proteomes" id="UP001549291"/>
    </source>
</evidence>
<dbReference type="InterPro" id="IPR036388">
    <property type="entry name" value="WH-like_DNA-bd_sf"/>
</dbReference>
<sequence length="236" mass="25938">MGRMRREETWPSARQRQGGSIARGGGVALGEAVFRSLCEALQAGSYRAGDRLREEEVAQRLKVSRTPVREALGRLAARGFVEPAGGRGLIVRDLDISEVLELYAMREIMEGAAARLAAEHASTPEVDALRDIEQAFVEASASDAAEMARLNRAFHEAICRAARNRYLDNASRELQDWIALLGPTTFTVTGRPSTSHGEHQAIIDAIAARDGDKAEQLARAHIREALRCRLKLLQKQ</sequence>
<proteinExistence type="predicted"/>
<dbReference type="SUPFAM" id="SSF48008">
    <property type="entry name" value="GntR ligand-binding domain-like"/>
    <property type="match status" value="1"/>
</dbReference>
<accession>A0ABV2S532</accession>
<feature type="region of interest" description="Disordered" evidence="4">
    <location>
        <begin position="1"/>
        <end position="21"/>
    </location>
</feature>
<reference evidence="6 7" key="1">
    <citation type="submission" date="2024-06" db="EMBL/GenBank/DDBJ databases">
        <title>Genomic Encyclopedia of Type Strains, Phase V (KMG-V): Genome sequencing to study the core and pangenomes of soil and plant-associated prokaryotes.</title>
        <authorList>
            <person name="Whitman W."/>
        </authorList>
    </citation>
    <scope>NUCLEOTIDE SEQUENCE [LARGE SCALE GENOMIC DNA]</scope>
    <source>
        <strain evidence="6 7">USDA 160</strain>
    </source>
</reference>
<dbReference type="InterPro" id="IPR000524">
    <property type="entry name" value="Tscrpt_reg_HTH_GntR"/>
</dbReference>
<evidence type="ECO:0000256" key="1">
    <source>
        <dbReference type="ARBA" id="ARBA00023015"/>
    </source>
</evidence>